<evidence type="ECO:0000313" key="5">
    <source>
        <dbReference type="Proteomes" id="UP001458880"/>
    </source>
</evidence>
<evidence type="ECO:0000256" key="2">
    <source>
        <dbReference type="ARBA" id="ARBA00024195"/>
    </source>
</evidence>
<gene>
    <name evidence="4" type="ORF">QE152_g10658</name>
</gene>
<dbReference type="Gene3D" id="2.40.10.10">
    <property type="entry name" value="Trypsin-like serine proteases"/>
    <property type="match status" value="2"/>
</dbReference>
<dbReference type="GO" id="GO:0004252">
    <property type="term" value="F:serine-type endopeptidase activity"/>
    <property type="evidence" value="ECO:0007669"/>
    <property type="project" value="InterPro"/>
</dbReference>
<sequence>MRMNYVWFTPIVCCRRKRGVIEEATIKSEVKQSPGCIGYNNLASSIDRDTLEFPHMAILGYGIKDSIEWRCTGALISEKHVLTSATCANTELGQIQYVNLGEPKSVQTFMVKTIHFHPERSIYSYYHDIALIELDGNVNLNGPIKPACLQTQKSLPEGHPKVSNWKLFNYTNKWLDTIEMIYVPFEDCKDAHKPIEMIYVPFEDCKDAHKPQAYLEGGVRDDWQICAVGKNRGADTCKSQSGAPLQIKLNDQSPYIIVGVASFLRGCISEPGIYTRVSYYVSWIQNITRQN</sequence>
<evidence type="ECO:0000313" key="4">
    <source>
        <dbReference type="EMBL" id="KAK9737483.1"/>
    </source>
</evidence>
<dbReference type="Proteomes" id="UP001458880">
    <property type="component" value="Unassembled WGS sequence"/>
</dbReference>
<dbReference type="InterPro" id="IPR051487">
    <property type="entry name" value="Ser/Thr_Proteases_Immune/Dev"/>
</dbReference>
<dbReference type="PROSITE" id="PS50240">
    <property type="entry name" value="TRYPSIN_DOM"/>
    <property type="match status" value="1"/>
</dbReference>
<dbReference type="Pfam" id="PF00089">
    <property type="entry name" value="Trypsin"/>
    <property type="match status" value="1"/>
</dbReference>
<name>A0AAW1LTY2_POPJA</name>
<dbReference type="AlphaFoldDB" id="A0AAW1LTY2"/>
<dbReference type="GO" id="GO:0006508">
    <property type="term" value="P:proteolysis"/>
    <property type="evidence" value="ECO:0007669"/>
    <property type="project" value="InterPro"/>
</dbReference>
<proteinExistence type="inferred from homology"/>
<protein>
    <submittedName>
        <fullName evidence="4">Trypsin</fullName>
    </submittedName>
</protein>
<dbReference type="InterPro" id="IPR001254">
    <property type="entry name" value="Trypsin_dom"/>
</dbReference>
<accession>A0AAW1LTY2</accession>
<dbReference type="SUPFAM" id="SSF50494">
    <property type="entry name" value="Trypsin-like serine proteases"/>
    <property type="match status" value="1"/>
</dbReference>
<evidence type="ECO:0000256" key="1">
    <source>
        <dbReference type="ARBA" id="ARBA00023157"/>
    </source>
</evidence>
<keyword evidence="1" id="KW-1015">Disulfide bond</keyword>
<comment type="caution">
    <text evidence="4">The sequence shown here is derived from an EMBL/GenBank/DDBJ whole genome shotgun (WGS) entry which is preliminary data.</text>
</comment>
<dbReference type="PANTHER" id="PTHR24256">
    <property type="entry name" value="TRYPTASE-RELATED"/>
    <property type="match status" value="1"/>
</dbReference>
<dbReference type="CDD" id="cd00190">
    <property type="entry name" value="Tryp_SPc"/>
    <property type="match status" value="1"/>
</dbReference>
<dbReference type="PRINTS" id="PR00722">
    <property type="entry name" value="CHYMOTRYPSIN"/>
</dbReference>
<evidence type="ECO:0000259" key="3">
    <source>
        <dbReference type="PROSITE" id="PS50240"/>
    </source>
</evidence>
<dbReference type="InterPro" id="IPR043504">
    <property type="entry name" value="Peptidase_S1_PA_chymotrypsin"/>
</dbReference>
<dbReference type="SMART" id="SM00020">
    <property type="entry name" value="Tryp_SPc"/>
    <property type="match status" value="1"/>
</dbReference>
<comment type="similarity">
    <text evidence="2">Belongs to the peptidase S1 family. CLIP subfamily.</text>
</comment>
<reference evidence="4 5" key="1">
    <citation type="journal article" date="2024" name="BMC Genomics">
        <title>De novo assembly and annotation of Popillia japonica's genome with initial clues to its potential as an invasive pest.</title>
        <authorList>
            <person name="Cucini C."/>
            <person name="Boschi S."/>
            <person name="Funari R."/>
            <person name="Cardaioli E."/>
            <person name="Iannotti N."/>
            <person name="Marturano G."/>
            <person name="Paoli F."/>
            <person name="Bruttini M."/>
            <person name="Carapelli A."/>
            <person name="Frati F."/>
            <person name="Nardi F."/>
        </authorList>
    </citation>
    <scope>NUCLEOTIDE SEQUENCE [LARGE SCALE GENOMIC DNA]</scope>
    <source>
        <strain evidence="4">DMR45628</strain>
    </source>
</reference>
<dbReference type="EMBL" id="JASPKY010000099">
    <property type="protein sequence ID" value="KAK9737483.1"/>
    <property type="molecule type" value="Genomic_DNA"/>
</dbReference>
<keyword evidence="5" id="KW-1185">Reference proteome</keyword>
<dbReference type="InterPro" id="IPR009003">
    <property type="entry name" value="Peptidase_S1_PA"/>
</dbReference>
<organism evidence="4 5">
    <name type="scientific">Popillia japonica</name>
    <name type="common">Japanese beetle</name>
    <dbReference type="NCBI Taxonomy" id="7064"/>
    <lineage>
        <taxon>Eukaryota</taxon>
        <taxon>Metazoa</taxon>
        <taxon>Ecdysozoa</taxon>
        <taxon>Arthropoda</taxon>
        <taxon>Hexapoda</taxon>
        <taxon>Insecta</taxon>
        <taxon>Pterygota</taxon>
        <taxon>Neoptera</taxon>
        <taxon>Endopterygota</taxon>
        <taxon>Coleoptera</taxon>
        <taxon>Polyphaga</taxon>
        <taxon>Scarabaeiformia</taxon>
        <taxon>Scarabaeidae</taxon>
        <taxon>Rutelinae</taxon>
        <taxon>Popillia</taxon>
    </lineage>
</organism>
<dbReference type="InterPro" id="IPR001314">
    <property type="entry name" value="Peptidase_S1A"/>
</dbReference>
<feature type="domain" description="Peptidase S1" evidence="3">
    <location>
        <begin position="36"/>
        <end position="289"/>
    </location>
</feature>